<keyword evidence="8" id="KW-1185">Reference proteome</keyword>
<evidence type="ECO:0000313" key="7">
    <source>
        <dbReference type="EnsemblMetazoa" id="ASIC000075-PA"/>
    </source>
</evidence>
<accession>A0A084WUY0</accession>
<dbReference type="Pfam" id="PF01826">
    <property type="entry name" value="TIL"/>
    <property type="match status" value="1"/>
</dbReference>
<dbReference type="EnsemblMetazoa" id="ASIC013721-RA">
    <property type="protein sequence ID" value="ASIC013721-PA"/>
    <property type="gene ID" value="ASIC013721"/>
</dbReference>
<dbReference type="InterPro" id="IPR002919">
    <property type="entry name" value="TIL_dom"/>
</dbReference>
<dbReference type="GO" id="GO:0030414">
    <property type="term" value="F:peptidase inhibitor activity"/>
    <property type="evidence" value="ECO:0007669"/>
    <property type="project" value="UniProtKB-KW"/>
</dbReference>
<dbReference type="STRING" id="74873.A0A084WUY0"/>
<dbReference type="AlphaFoldDB" id="A0A084WUY0"/>
<evidence type="ECO:0000256" key="1">
    <source>
        <dbReference type="ARBA" id="ARBA00022690"/>
    </source>
</evidence>
<proteinExistence type="predicted"/>
<feature type="domain" description="TIL" evidence="4">
    <location>
        <begin position="31"/>
        <end position="86"/>
    </location>
</feature>
<evidence type="ECO:0000313" key="6">
    <source>
        <dbReference type="EMBL" id="KFB54024.1"/>
    </source>
</evidence>
<keyword evidence="3" id="KW-0732">Signal</keyword>
<dbReference type="EMBL" id="KE525307">
    <property type="protein sequence ID" value="KFB45748.1"/>
    <property type="molecule type" value="Genomic_DNA"/>
</dbReference>
<organism evidence="6">
    <name type="scientific">Anopheles sinensis</name>
    <name type="common">Mosquito</name>
    <dbReference type="NCBI Taxonomy" id="74873"/>
    <lineage>
        <taxon>Eukaryota</taxon>
        <taxon>Metazoa</taxon>
        <taxon>Ecdysozoa</taxon>
        <taxon>Arthropoda</taxon>
        <taxon>Hexapoda</taxon>
        <taxon>Insecta</taxon>
        <taxon>Pterygota</taxon>
        <taxon>Neoptera</taxon>
        <taxon>Endopterygota</taxon>
        <taxon>Diptera</taxon>
        <taxon>Nematocera</taxon>
        <taxon>Culicoidea</taxon>
        <taxon>Culicidae</taxon>
        <taxon>Anophelinae</taxon>
        <taxon>Anopheles</taxon>
    </lineage>
</organism>
<evidence type="ECO:0000313" key="8">
    <source>
        <dbReference type="Proteomes" id="UP000030765"/>
    </source>
</evidence>
<evidence type="ECO:0000259" key="4">
    <source>
        <dbReference type="Pfam" id="PF01826"/>
    </source>
</evidence>
<dbReference type="EnsemblMetazoa" id="ASIC000075-RA">
    <property type="protein sequence ID" value="ASIC000075-PA"/>
    <property type="gene ID" value="ASIC000075"/>
</dbReference>
<evidence type="ECO:0000313" key="5">
    <source>
        <dbReference type="EMBL" id="KFB45748.1"/>
    </source>
</evidence>
<dbReference type="OrthoDB" id="7737399at2759"/>
<dbReference type="Proteomes" id="UP000030765">
    <property type="component" value="Unassembled WGS sequence"/>
</dbReference>
<gene>
    <name evidence="6" type="ORF">ZHAS_00000075</name>
    <name evidence="5" type="ORF">ZHAS_00013721</name>
</gene>
<dbReference type="Gene3D" id="2.10.25.10">
    <property type="entry name" value="Laminin"/>
    <property type="match status" value="1"/>
</dbReference>
<dbReference type="VEuPathDB" id="VectorBase:ASIC013721"/>
<name>A0A084WUY0_ANOSI</name>
<dbReference type="CDD" id="cd19941">
    <property type="entry name" value="TIL"/>
    <property type="match status" value="1"/>
</dbReference>
<feature type="chain" id="PRO_5010760074" evidence="3">
    <location>
        <begin position="19"/>
        <end position="101"/>
    </location>
</feature>
<dbReference type="PANTHER" id="PTHR23259">
    <property type="entry name" value="RIDDLE"/>
    <property type="match status" value="1"/>
</dbReference>
<dbReference type="EMBL" id="ATLV01020766">
    <property type="status" value="NOT_ANNOTATED_CDS"/>
    <property type="molecule type" value="Genomic_DNA"/>
</dbReference>
<evidence type="ECO:0000256" key="3">
    <source>
        <dbReference type="SAM" id="SignalP"/>
    </source>
</evidence>
<dbReference type="SUPFAM" id="SSF57567">
    <property type="entry name" value="Serine protease inhibitors"/>
    <property type="match status" value="1"/>
</dbReference>
<evidence type="ECO:0000256" key="2">
    <source>
        <dbReference type="ARBA" id="ARBA00023157"/>
    </source>
</evidence>
<keyword evidence="1" id="KW-0646">Protease inhibitor</keyword>
<dbReference type="InterPro" id="IPR051368">
    <property type="entry name" value="SerProtInhib-TIL_Domain"/>
</dbReference>
<keyword evidence="2" id="KW-1015">Disulfide bond</keyword>
<dbReference type="VEuPathDB" id="VectorBase:ASIC000075"/>
<protein>
    <submittedName>
        <fullName evidence="6">TIL domain-containing cysteine-rich salivary secreted peptide</fullName>
    </submittedName>
    <submittedName>
        <fullName evidence="7">TIL domain-containing protein</fullName>
    </submittedName>
</protein>
<reference evidence="7" key="2">
    <citation type="submission" date="2020-05" db="UniProtKB">
        <authorList>
            <consortium name="EnsemblMetazoa"/>
        </authorList>
    </citation>
    <scope>IDENTIFICATION</scope>
</reference>
<dbReference type="PANTHER" id="PTHR23259:SF70">
    <property type="entry name" value="ACCESSORY GLAND PROTEIN ACP62F-RELATED"/>
    <property type="match status" value="1"/>
</dbReference>
<sequence length="101" mass="10828">MFKLTVLTIAVCVLLVKADHGQKPGTPAPKCRKGERFLDCGNSCMEPKCTKPPVNFPCITLCLSGCYCREGYVRNDKGVCVPPSKCPGVKNASSSSESNES</sequence>
<dbReference type="EMBL" id="ATLV01000404">
    <property type="status" value="NOT_ANNOTATED_CDS"/>
    <property type="molecule type" value="Genomic_DNA"/>
</dbReference>
<dbReference type="InterPro" id="IPR036084">
    <property type="entry name" value="Ser_inhib-like_sf"/>
</dbReference>
<feature type="signal peptide" evidence="3">
    <location>
        <begin position="1"/>
        <end position="18"/>
    </location>
</feature>
<dbReference type="EMBL" id="KL639312">
    <property type="protein sequence ID" value="KFB54024.1"/>
    <property type="molecule type" value="Genomic_DNA"/>
</dbReference>
<reference evidence="6 8" key="1">
    <citation type="journal article" date="2014" name="BMC Genomics">
        <title>Genome sequence of Anopheles sinensis provides insight into genetics basis of mosquito competence for malaria parasites.</title>
        <authorList>
            <person name="Zhou D."/>
            <person name="Zhang D."/>
            <person name="Ding G."/>
            <person name="Shi L."/>
            <person name="Hou Q."/>
            <person name="Ye Y."/>
            <person name="Xu Y."/>
            <person name="Zhou H."/>
            <person name="Xiong C."/>
            <person name="Li S."/>
            <person name="Yu J."/>
            <person name="Hong S."/>
            <person name="Yu X."/>
            <person name="Zou P."/>
            <person name="Chen C."/>
            <person name="Chang X."/>
            <person name="Wang W."/>
            <person name="Lv Y."/>
            <person name="Sun Y."/>
            <person name="Ma L."/>
            <person name="Shen B."/>
            <person name="Zhu C."/>
        </authorList>
    </citation>
    <scope>NUCLEOTIDE SEQUENCE [LARGE SCALE GENOMIC DNA]</scope>
</reference>